<dbReference type="Proteomes" id="UP001169862">
    <property type="component" value="Unassembled WGS sequence"/>
</dbReference>
<comment type="subcellular location">
    <subcellularLocation>
        <location evidence="1">Cytoplasm</location>
    </subcellularLocation>
</comment>
<sequence length="302" mass="33991">MRKLLVLIDPTQWIDGVFPDYYLNKVTTLSLQLDALVELYAVGYSGSLHNAYRFDREAEKQAIQGYVKGLEKQLVEISQELQSRGVSVGYDVDWHKDYAATITAKADHFSPDLIVAPFNLHKGSYVLNQGQWKLVAEVEQPLLVIKESAWGSHPRILAAIDPFHPGSRSELLELKIIEVFKKISQALVAEQHVLHAFTTIPQATIFNEHVTLNFQKLQEGITQQHKEALAELFEAQALHYAIPHLEQGEFHEEIEDLCQSALIDVIVMGSVSRGITDRLLIGSSVERIMDSVDADLLLINDK</sequence>
<dbReference type="GO" id="GO:0005737">
    <property type="term" value="C:cytoplasm"/>
    <property type="evidence" value="ECO:0007669"/>
    <property type="project" value="UniProtKB-SubCell"/>
</dbReference>
<dbReference type="PANTHER" id="PTHR47892">
    <property type="entry name" value="UNIVERSAL STRESS PROTEIN E"/>
    <property type="match status" value="1"/>
</dbReference>
<dbReference type="EMBL" id="JAUOPG010000017">
    <property type="protein sequence ID" value="MDO6455392.1"/>
    <property type="molecule type" value="Genomic_DNA"/>
</dbReference>
<comment type="caution">
    <text evidence="6">The sequence shown here is derived from an EMBL/GenBank/DDBJ whole genome shotgun (WGS) entry which is preliminary data.</text>
</comment>
<evidence type="ECO:0000256" key="2">
    <source>
        <dbReference type="ARBA" id="ARBA00008791"/>
    </source>
</evidence>
<evidence type="ECO:0000256" key="4">
    <source>
        <dbReference type="ARBA" id="ARBA00037131"/>
    </source>
</evidence>
<dbReference type="Gene3D" id="3.40.50.12370">
    <property type="match status" value="1"/>
</dbReference>
<dbReference type="SUPFAM" id="SSF52402">
    <property type="entry name" value="Adenine nucleotide alpha hydrolases-like"/>
    <property type="match status" value="2"/>
</dbReference>
<dbReference type="Pfam" id="PF00582">
    <property type="entry name" value="Usp"/>
    <property type="match status" value="1"/>
</dbReference>
<evidence type="ECO:0000259" key="5">
    <source>
        <dbReference type="Pfam" id="PF00582"/>
    </source>
</evidence>
<comment type="function">
    <text evidence="4">Required for resistance to DNA-damaging agents.</text>
</comment>
<dbReference type="RefSeq" id="WP_303552481.1">
    <property type="nucleotide sequence ID" value="NZ_JAUOPG010000017.1"/>
</dbReference>
<dbReference type="InterPro" id="IPR006016">
    <property type="entry name" value="UspA"/>
</dbReference>
<protein>
    <submittedName>
        <fullName evidence="6">Universal stress protein</fullName>
    </submittedName>
</protein>
<gene>
    <name evidence="6" type="ORF">Q4490_17660</name>
</gene>
<proteinExistence type="inferred from homology"/>
<keyword evidence="3" id="KW-0963">Cytoplasm</keyword>
<evidence type="ECO:0000256" key="1">
    <source>
        <dbReference type="ARBA" id="ARBA00004496"/>
    </source>
</evidence>
<evidence type="ECO:0000313" key="6">
    <source>
        <dbReference type="EMBL" id="MDO6455392.1"/>
    </source>
</evidence>
<name>A0AAW7XQQ5_9GAMM</name>
<comment type="similarity">
    <text evidence="2">Belongs to the universal stress protein A family.</text>
</comment>
<accession>A0AAW7XQQ5</accession>
<dbReference type="PANTHER" id="PTHR47892:SF1">
    <property type="entry name" value="UNIVERSAL STRESS PROTEIN E"/>
    <property type="match status" value="1"/>
</dbReference>
<evidence type="ECO:0000256" key="3">
    <source>
        <dbReference type="ARBA" id="ARBA00022490"/>
    </source>
</evidence>
<dbReference type="AlphaFoldDB" id="A0AAW7XQQ5"/>
<organism evidence="6 7">
    <name type="scientific">Neptunomonas phycophila</name>
    <dbReference type="NCBI Taxonomy" id="1572645"/>
    <lineage>
        <taxon>Bacteria</taxon>
        <taxon>Pseudomonadati</taxon>
        <taxon>Pseudomonadota</taxon>
        <taxon>Gammaproteobacteria</taxon>
        <taxon>Oceanospirillales</taxon>
        <taxon>Oceanospirillaceae</taxon>
        <taxon>Neptunomonas</taxon>
    </lineage>
</organism>
<reference evidence="6" key="1">
    <citation type="submission" date="2023-07" db="EMBL/GenBank/DDBJ databases">
        <title>Genome content predicts the carbon catabolic preferences of heterotrophic bacteria.</title>
        <authorList>
            <person name="Gralka M."/>
        </authorList>
    </citation>
    <scope>NUCLEOTIDE SEQUENCE</scope>
    <source>
        <strain evidence="6">I2M16</strain>
    </source>
</reference>
<feature type="domain" description="UspA" evidence="5">
    <location>
        <begin position="155"/>
        <end position="299"/>
    </location>
</feature>
<evidence type="ECO:0000313" key="7">
    <source>
        <dbReference type="Proteomes" id="UP001169862"/>
    </source>
</evidence>